<dbReference type="EMBL" id="HE600932">
    <property type="protein sequence ID" value="CAS00060.1"/>
    <property type="molecule type" value="Genomic_DNA"/>
</dbReference>
<reference evidence="1 2" key="2">
    <citation type="journal article" date="2011" name="PLoS Genet.">
        <title>Caenorhabditis briggsae recombinant inbred line genotypes reveal inter-strain incompatibility and the evolution of recombination.</title>
        <authorList>
            <person name="Ross J.A."/>
            <person name="Koboldt D.C."/>
            <person name="Staisch J.E."/>
            <person name="Chamberlin H.M."/>
            <person name="Gupta B.P."/>
            <person name="Miller R.D."/>
            <person name="Baird S.E."/>
            <person name="Haag E.S."/>
        </authorList>
    </citation>
    <scope>NUCLEOTIDE SEQUENCE [LARGE SCALE GENOMIC DNA]</scope>
    <source>
        <strain evidence="1 2">AF16</strain>
    </source>
</reference>
<organism evidence="1 2">
    <name type="scientific">Caenorhabditis briggsae</name>
    <dbReference type="NCBI Taxonomy" id="6238"/>
    <lineage>
        <taxon>Eukaryota</taxon>
        <taxon>Metazoa</taxon>
        <taxon>Ecdysozoa</taxon>
        <taxon>Nematoda</taxon>
        <taxon>Chromadorea</taxon>
        <taxon>Rhabditida</taxon>
        <taxon>Rhabditina</taxon>
        <taxon>Rhabditomorpha</taxon>
        <taxon>Rhabditoidea</taxon>
        <taxon>Rhabditidae</taxon>
        <taxon>Peloderinae</taxon>
        <taxon>Caenorhabditis</taxon>
    </lineage>
</organism>
<protein>
    <submittedName>
        <fullName evidence="1">Protein CBG26275</fullName>
    </submittedName>
</protein>
<evidence type="ECO:0000313" key="1">
    <source>
        <dbReference type="EMBL" id="CAS00060.1"/>
    </source>
</evidence>
<accession>B6IJI0</accession>
<dbReference type="RefSeq" id="XP_045099620.1">
    <property type="nucleotide sequence ID" value="XM_045244998.1"/>
</dbReference>
<dbReference type="Proteomes" id="UP000008549">
    <property type="component" value="Unassembled WGS sequence"/>
</dbReference>
<dbReference type="KEGG" id="cbr:CBG_26275"/>
<proteinExistence type="predicted"/>
<sequence>MPEKIYIGKRMRNADQKV</sequence>
<reference evidence="1 2" key="1">
    <citation type="journal article" date="2003" name="PLoS Biol.">
        <title>The genome sequence of Caenorhabditis briggsae: a platform for comparative genomics.</title>
        <authorList>
            <person name="Stein L.D."/>
            <person name="Bao Z."/>
            <person name="Blasiar D."/>
            <person name="Blumenthal T."/>
            <person name="Brent M.R."/>
            <person name="Chen N."/>
            <person name="Chinwalla A."/>
            <person name="Clarke L."/>
            <person name="Clee C."/>
            <person name="Coghlan A."/>
            <person name="Coulson A."/>
            <person name="D'Eustachio P."/>
            <person name="Fitch D.H."/>
            <person name="Fulton L.A."/>
            <person name="Fulton R.E."/>
            <person name="Griffiths-Jones S."/>
            <person name="Harris T.W."/>
            <person name="Hillier L.W."/>
            <person name="Kamath R."/>
            <person name="Kuwabara P.E."/>
            <person name="Mardis E.R."/>
            <person name="Marra M.A."/>
            <person name="Miner T.L."/>
            <person name="Minx P."/>
            <person name="Mullikin J.C."/>
            <person name="Plumb R.W."/>
            <person name="Rogers J."/>
            <person name="Schein J.E."/>
            <person name="Sohrmann M."/>
            <person name="Spieth J."/>
            <person name="Stajich J.E."/>
            <person name="Wei C."/>
            <person name="Willey D."/>
            <person name="Wilson R.K."/>
            <person name="Durbin R."/>
            <person name="Waterston R.H."/>
        </authorList>
    </citation>
    <scope>NUCLEOTIDE SEQUENCE [LARGE SCALE GENOMIC DNA]</scope>
    <source>
        <strain evidence="1 2">AF16</strain>
    </source>
</reference>
<dbReference type="GeneID" id="68917756"/>
<evidence type="ECO:0000313" key="2">
    <source>
        <dbReference type="Proteomes" id="UP000008549"/>
    </source>
</evidence>
<name>B6IJI0_CAEBR</name>
<keyword evidence="2" id="KW-1185">Reference proteome</keyword>
<dbReference type="InParanoid" id="B6IJI0"/>
<dbReference type="CTD" id="68917756"/>
<dbReference type="AlphaFoldDB" id="B6IJI0"/>
<gene>
    <name evidence="1" type="ORF">CBG26275</name>
    <name evidence="1" type="ORF">CBG_26275</name>
</gene>